<dbReference type="SUPFAM" id="SSF46785">
    <property type="entry name" value="Winged helix' DNA-binding domain"/>
    <property type="match status" value="1"/>
</dbReference>
<comment type="caution">
    <text evidence="1">The sequence shown here is derived from an EMBL/GenBank/DDBJ whole genome shotgun (WGS) entry which is preliminary data.</text>
</comment>
<organism evidence="1 2">
    <name type="scientific">Yinghuangia soli</name>
    <dbReference type="NCBI Taxonomy" id="2908204"/>
    <lineage>
        <taxon>Bacteria</taxon>
        <taxon>Bacillati</taxon>
        <taxon>Actinomycetota</taxon>
        <taxon>Actinomycetes</taxon>
        <taxon>Kitasatosporales</taxon>
        <taxon>Streptomycetaceae</taxon>
        <taxon>Yinghuangia</taxon>
    </lineage>
</organism>
<dbReference type="RefSeq" id="WP_235055021.1">
    <property type="nucleotide sequence ID" value="NZ_JAKFHA010000015.1"/>
</dbReference>
<evidence type="ECO:0000313" key="1">
    <source>
        <dbReference type="EMBL" id="MCF2530276.1"/>
    </source>
</evidence>
<keyword evidence="2" id="KW-1185">Reference proteome</keyword>
<dbReference type="InterPro" id="IPR036390">
    <property type="entry name" value="WH_DNA-bd_sf"/>
</dbReference>
<name>A0AA41Q2T5_9ACTN</name>
<gene>
    <name evidence="1" type="ORF">LZ495_24070</name>
</gene>
<dbReference type="AlphaFoldDB" id="A0AA41Q2T5"/>
<sequence>MTDAELAGQPVGYWTGVAYEAVIGYIREQQAGLGFTQPQYWMLRHLSKNDISVDGRGMSIAELVGATQTYLREEDDLAAEAEVLLERGWVTRDGDGRLWITEAGDAARADLKTHAPEWRAAMHEGIDDADYVTALKVLRQMMRNVGSPLV</sequence>
<dbReference type="EMBL" id="JAKFHA010000015">
    <property type="protein sequence ID" value="MCF2530276.1"/>
    <property type="molecule type" value="Genomic_DNA"/>
</dbReference>
<dbReference type="InterPro" id="IPR036388">
    <property type="entry name" value="WH-like_DNA-bd_sf"/>
</dbReference>
<reference evidence="1" key="1">
    <citation type="submission" date="2022-01" db="EMBL/GenBank/DDBJ databases">
        <title>Genome-Based Taxonomic Classification of the Phylum Actinobacteria.</title>
        <authorList>
            <person name="Gao Y."/>
        </authorList>
    </citation>
    <scope>NUCLEOTIDE SEQUENCE</scope>
    <source>
        <strain evidence="1">KLBMP 8922</strain>
    </source>
</reference>
<protein>
    <submittedName>
        <fullName evidence="1">MarR family transcriptional regulator</fullName>
    </submittedName>
</protein>
<dbReference type="Proteomes" id="UP001165378">
    <property type="component" value="Unassembled WGS sequence"/>
</dbReference>
<accession>A0AA41Q2T5</accession>
<proteinExistence type="predicted"/>
<evidence type="ECO:0000313" key="2">
    <source>
        <dbReference type="Proteomes" id="UP001165378"/>
    </source>
</evidence>
<dbReference type="Gene3D" id="1.10.10.10">
    <property type="entry name" value="Winged helix-like DNA-binding domain superfamily/Winged helix DNA-binding domain"/>
    <property type="match status" value="1"/>
</dbReference>